<evidence type="ECO:0000256" key="1">
    <source>
        <dbReference type="SAM" id="MobiDB-lite"/>
    </source>
</evidence>
<name>A0A0C3PU89_PHLG1</name>
<dbReference type="AlphaFoldDB" id="A0A0C3PU89"/>
<dbReference type="HOGENOM" id="CLU_2574663_0_0_1"/>
<sequence length="81" mass="8893">MPHHNVPPSVPVPIPAPHSSTSRIFSSLASHDLYPFPSLVAASCITVPVPYSSNTTHIFLLRTSITTRGHTTKRPEVFYRA</sequence>
<reference evidence="2 3" key="1">
    <citation type="journal article" date="2014" name="PLoS Genet.">
        <title>Analysis of the Phlebiopsis gigantea genome, transcriptome and secretome provides insight into its pioneer colonization strategies of wood.</title>
        <authorList>
            <person name="Hori C."/>
            <person name="Ishida T."/>
            <person name="Igarashi K."/>
            <person name="Samejima M."/>
            <person name="Suzuki H."/>
            <person name="Master E."/>
            <person name="Ferreira P."/>
            <person name="Ruiz-Duenas F.J."/>
            <person name="Held B."/>
            <person name="Canessa P."/>
            <person name="Larrondo L.F."/>
            <person name="Schmoll M."/>
            <person name="Druzhinina I.S."/>
            <person name="Kubicek C.P."/>
            <person name="Gaskell J.A."/>
            <person name="Kersten P."/>
            <person name="St John F."/>
            <person name="Glasner J."/>
            <person name="Sabat G."/>
            <person name="Splinter BonDurant S."/>
            <person name="Syed K."/>
            <person name="Yadav J."/>
            <person name="Mgbeahuruike A.C."/>
            <person name="Kovalchuk A."/>
            <person name="Asiegbu F.O."/>
            <person name="Lackner G."/>
            <person name="Hoffmeister D."/>
            <person name="Rencoret J."/>
            <person name="Gutierrez A."/>
            <person name="Sun H."/>
            <person name="Lindquist E."/>
            <person name="Barry K."/>
            <person name="Riley R."/>
            <person name="Grigoriev I.V."/>
            <person name="Henrissat B."/>
            <person name="Kues U."/>
            <person name="Berka R.M."/>
            <person name="Martinez A.T."/>
            <person name="Covert S.F."/>
            <person name="Blanchette R.A."/>
            <person name="Cullen D."/>
        </authorList>
    </citation>
    <scope>NUCLEOTIDE SEQUENCE [LARGE SCALE GENOMIC DNA]</scope>
    <source>
        <strain evidence="2 3">11061_1 CR5-6</strain>
    </source>
</reference>
<gene>
    <name evidence="2" type="ORF">PHLGIDRAFT_18100</name>
</gene>
<protein>
    <submittedName>
        <fullName evidence="2">Uncharacterized protein</fullName>
    </submittedName>
</protein>
<organism evidence="2 3">
    <name type="scientific">Phlebiopsis gigantea (strain 11061_1 CR5-6)</name>
    <name type="common">White-rot fungus</name>
    <name type="synonym">Peniophora gigantea</name>
    <dbReference type="NCBI Taxonomy" id="745531"/>
    <lineage>
        <taxon>Eukaryota</taxon>
        <taxon>Fungi</taxon>
        <taxon>Dikarya</taxon>
        <taxon>Basidiomycota</taxon>
        <taxon>Agaricomycotina</taxon>
        <taxon>Agaricomycetes</taxon>
        <taxon>Polyporales</taxon>
        <taxon>Phanerochaetaceae</taxon>
        <taxon>Phlebiopsis</taxon>
    </lineage>
</organism>
<feature type="region of interest" description="Disordered" evidence="1">
    <location>
        <begin position="1"/>
        <end position="21"/>
    </location>
</feature>
<dbReference type="EMBL" id="KN840448">
    <property type="protein sequence ID" value="KIP11218.1"/>
    <property type="molecule type" value="Genomic_DNA"/>
</dbReference>
<dbReference type="Proteomes" id="UP000053257">
    <property type="component" value="Unassembled WGS sequence"/>
</dbReference>
<evidence type="ECO:0000313" key="2">
    <source>
        <dbReference type="EMBL" id="KIP11218.1"/>
    </source>
</evidence>
<proteinExistence type="predicted"/>
<evidence type="ECO:0000313" key="3">
    <source>
        <dbReference type="Proteomes" id="UP000053257"/>
    </source>
</evidence>
<accession>A0A0C3PU89</accession>
<keyword evidence="3" id="KW-1185">Reference proteome</keyword>